<evidence type="ECO:0000259" key="2">
    <source>
        <dbReference type="PROSITE" id="PS50022"/>
    </source>
</evidence>
<evidence type="ECO:0000313" key="3">
    <source>
        <dbReference type="EMBL" id="VVJ24489.1"/>
    </source>
</evidence>
<keyword evidence="4" id="KW-1185">Reference proteome</keyword>
<evidence type="ECO:0000256" key="1">
    <source>
        <dbReference type="SAM" id="SignalP"/>
    </source>
</evidence>
<dbReference type="Pfam" id="PF08787">
    <property type="entry name" value="Alginate_lyase2"/>
    <property type="match status" value="1"/>
</dbReference>
<keyword evidence="3" id="KW-0456">Lyase</keyword>
<dbReference type="Proteomes" id="UP000399805">
    <property type="component" value="Unassembled WGS sequence"/>
</dbReference>
<gene>
    <name evidence="3" type="ORF">AA23TX_09357</name>
</gene>
<sequence>MRTTKIAALTFSLAAVCAPVAHAAGAPVLAVAAVSASGDDGHVPAASLDGDLGTRWSAEGDGAWIEYDLGSAQTVGSVALAWYQGDARVFTFDVQVSGDGSAWTTVLSRHASSGRTADFETADFADTAGRYVRIVGHGNTKNDWTSIAEAHVFGADGGSGGACAYPADVLDLRNWYEGLPTGQAEDPTVVKQPRLATFKADPWFVPTADCAGVRFRAAVDGVTTSGSGYPRSELRETKGADLASWSSTSGTSTMTIREAITHLPAGKPQVVAGQIHGSSDDITVFRLEGSNLYVTKGDDAHYKLITGGYELGTVFEAKFVVSGGAVKAYYNGTLVTTISQKFSGAYFKAGAYTQANCGNSSPCSAGNYGEVVIHDLAVTHT</sequence>
<reference evidence="3 4" key="1">
    <citation type="submission" date="2019-09" db="EMBL/GenBank/DDBJ databases">
        <authorList>
            <person name="Leyn A S."/>
        </authorList>
    </citation>
    <scope>NUCLEOTIDE SEQUENCE [LARGE SCALE GENOMIC DNA]</scope>
    <source>
        <strain evidence="3">AA231_1</strain>
    </source>
</reference>
<keyword evidence="1" id="KW-0732">Signal</keyword>
<organism evidence="3 4">
    <name type="scientific">Amycolatopsis camponoti</name>
    <dbReference type="NCBI Taxonomy" id="2606593"/>
    <lineage>
        <taxon>Bacteria</taxon>
        <taxon>Bacillati</taxon>
        <taxon>Actinomycetota</taxon>
        <taxon>Actinomycetes</taxon>
        <taxon>Pseudonocardiales</taxon>
        <taxon>Pseudonocardiaceae</taxon>
        <taxon>Amycolatopsis</taxon>
    </lineage>
</organism>
<feature type="chain" id="PRO_5026092723" evidence="1">
    <location>
        <begin position="24"/>
        <end position="381"/>
    </location>
</feature>
<dbReference type="InterPro" id="IPR014895">
    <property type="entry name" value="Alginate_lyase_2"/>
</dbReference>
<dbReference type="PROSITE" id="PS50022">
    <property type="entry name" value="FA58C_3"/>
    <property type="match status" value="1"/>
</dbReference>
<accession>A0A6I8M9L8</accession>
<dbReference type="SUPFAM" id="SSF49785">
    <property type="entry name" value="Galactose-binding domain-like"/>
    <property type="match status" value="1"/>
</dbReference>
<protein>
    <submittedName>
        <fullName evidence="3">Polyguluronate lyase</fullName>
    </submittedName>
</protein>
<dbReference type="Pfam" id="PF00754">
    <property type="entry name" value="F5_F8_type_C"/>
    <property type="match status" value="1"/>
</dbReference>
<dbReference type="InterPro" id="IPR000421">
    <property type="entry name" value="FA58C"/>
</dbReference>
<dbReference type="InterPro" id="IPR008979">
    <property type="entry name" value="Galactose-bd-like_sf"/>
</dbReference>
<name>A0A6I8M9L8_9PSEU</name>
<dbReference type="RefSeq" id="WP_155549095.1">
    <property type="nucleotide sequence ID" value="NZ_CABVGP010000003.1"/>
</dbReference>
<dbReference type="SUPFAM" id="SSF49899">
    <property type="entry name" value="Concanavalin A-like lectins/glucanases"/>
    <property type="match status" value="1"/>
</dbReference>
<feature type="domain" description="F5/8 type C" evidence="2">
    <location>
        <begin position="8"/>
        <end position="155"/>
    </location>
</feature>
<evidence type="ECO:0000313" key="4">
    <source>
        <dbReference type="Proteomes" id="UP000399805"/>
    </source>
</evidence>
<dbReference type="GO" id="GO:0016829">
    <property type="term" value="F:lyase activity"/>
    <property type="evidence" value="ECO:0007669"/>
    <property type="project" value="UniProtKB-KW"/>
</dbReference>
<feature type="signal peptide" evidence="1">
    <location>
        <begin position="1"/>
        <end position="23"/>
    </location>
</feature>
<dbReference type="InterPro" id="IPR013320">
    <property type="entry name" value="ConA-like_dom_sf"/>
</dbReference>
<dbReference type="EMBL" id="CABVGP010000003">
    <property type="protein sequence ID" value="VVJ24489.1"/>
    <property type="molecule type" value="Genomic_DNA"/>
</dbReference>
<proteinExistence type="predicted"/>
<dbReference type="AlphaFoldDB" id="A0A6I8M9L8"/>
<dbReference type="Gene3D" id="2.60.120.260">
    <property type="entry name" value="Galactose-binding domain-like"/>
    <property type="match status" value="1"/>
</dbReference>
<dbReference type="Gene3D" id="2.60.120.200">
    <property type="match status" value="1"/>
</dbReference>